<dbReference type="Proteomes" id="UP000615760">
    <property type="component" value="Unassembled WGS sequence"/>
</dbReference>
<name>A0ABQ1K1I8_9FLAO</name>
<proteinExistence type="predicted"/>
<protein>
    <recommendedName>
        <fullName evidence="3">Lipoprotein</fullName>
    </recommendedName>
</protein>
<organism evidence="1 2">
    <name type="scientific">Flavobacterium suaedae</name>
    <dbReference type="NCBI Taxonomy" id="1767027"/>
    <lineage>
        <taxon>Bacteria</taxon>
        <taxon>Pseudomonadati</taxon>
        <taxon>Bacteroidota</taxon>
        <taxon>Flavobacteriia</taxon>
        <taxon>Flavobacteriales</taxon>
        <taxon>Flavobacteriaceae</taxon>
        <taxon>Flavobacterium</taxon>
    </lineage>
</organism>
<dbReference type="PROSITE" id="PS51257">
    <property type="entry name" value="PROKAR_LIPOPROTEIN"/>
    <property type="match status" value="1"/>
</dbReference>
<sequence>MNKILYISAKGFTYLKSIKCLIVVSIVLSLTGCRTQEEKMIDVAYSAFEYHRNDLLLDNIDFQGPILKNNIECFKPDTNVVVYAWYYTHENDTFWIYTEIDKQIKKDVSVHFSKNIDVLVENRKKWVLEQAKY</sequence>
<evidence type="ECO:0008006" key="3">
    <source>
        <dbReference type="Google" id="ProtNLM"/>
    </source>
</evidence>
<comment type="caution">
    <text evidence="1">The sequence shown here is derived from an EMBL/GenBank/DDBJ whole genome shotgun (WGS) entry which is preliminary data.</text>
</comment>
<dbReference type="EMBL" id="BMJE01000007">
    <property type="protein sequence ID" value="GGB84753.1"/>
    <property type="molecule type" value="Genomic_DNA"/>
</dbReference>
<evidence type="ECO:0000313" key="2">
    <source>
        <dbReference type="Proteomes" id="UP000615760"/>
    </source>
</evidence>
<gene>
    <name evidence="1" type="ORF">GCM10007424_26010</name>
</gene>
<accession>A0ABQ1K1I8</accession>
<keyword evidence="2" id="KW-1185">Reference proteome</keyword>
<evidence type="ECO:0000313" key="1">
    <source>
        <dbReference type="EMBL" id="GGB84753.1"/>
    </source>
</evidence>
<reference evidence="2" key="1">
    <citation type="journal article" date="2019" name="Int. J. Syst. Evol. Microbiol.">
        <title>The Global Catalogue of Microorganisms (GCM) 10K type strain sequencing project: providing services to taxonomists for standard genome sequencing and annotation.</title>
        <authorList>
            <consortium name="The Broad Institute Genomics Platform"/>
            <consortium name="The Broad Institute Genome Sequencing Center for Infectious Disease"/>
            <person name="Wu L."/>
            <person name="Ma J."/>
        </authorList>
    </citation>
    <scope>NUCLEOTIDE SEQUENCE [LARGE SCALE GENOMIC DNA]</scope>
    <source>
        <strain evidence="2">CGMCC 1.15461</strain>
    </source>
</reference>